<feature type="domain" description="C3H1-type" evidence="9">
    <location>
        <begin position="757"/>
        <end position="785"/>
    </location>
</feature>
<evidence type="ECO:0000256" key="3">
    <source>
        <dbReference type="ARBA" id="ARBA00022801"/>
    </source>
</evidence>
<evidence type="ECO:0000256" key="6">
    <source>
        <dbReference type="ARBA" id="ARBA00047984"/>
    </source>
</evidence>
<evidence type="ECO:0000256" key="8">
    <source>
        <dbReference type="SAM" id="MobiDB-lite"/>
    </source>
</evidence>
<dbReference type="EMBL" id="JAATIQ010000089">
    <property type="protein sequence ID" value="KAF4384864.1"/>
    <property type="molecule type" value="Genomic_DNA"/>
</dbReference>
<dbReference type="InterPro" id="IPR011545">
    <property type="entry name" value="DEAD/DEAH_box_helicase_dom"/>
</dbReference>
<feature type="zinc finger region" description="C3H1-type" evidence="7">
    <location>
        <begin position="757"/>
        <end position="785"/>
    </location>
</feature>
<keyword evidence="16" id="KW-1185">Reference proteome</keyword>
<feature type="region of interest" description="Disordered" evidence="8">
    <location>
        <begin position="1"/>
        <end position="23"/>
    </location>
</feature>
<dbReference type="PROSITE" id="PS51192">
    <property type="entry name" value="HELICASE_ATP_BIND_1"/>
    <property type="match status" value="1"/>
</dbReference>
<keyword evidence="4" id="KW-0347">Helicase</keyword>
<dbReference type="GO" id="GO:0016787">
    <property type="term" value="F:hydrolase activity"/>
    <property type="evidence" value="ECO:0007669"/>
    <property type="project" value="UniProtKB-KW"/>
</dbReference>
<dbReference type="InterPro" id="IPR000571">
    <property type="entry name" value="Znf_CCCH"/>
</dbReference>
<evidence type="ECO:0000313" key="13">
    <source>
        <dbReference type="EMBL" id="KAF4366662.1"/>
    </source>
</evidence>
<dbReference type="GO" id="GO:0003724">
    <property type="term" value="F:RNA helicase activity"/>
    <property type="evidence" value="ECO:0007669"/>
    <property type="project" value="UniProtKB-EC"/>
</dbReference>
<sequence>MASPSSPSSSTCSSSYSSSSSIPHHFSSLPVMAYREKIIEKVTENRVTLIVGDTGCGKSSQVPQFLVDANMKPVLCTQPRRFAVVAVAQTVAKSRNCEVGGEVGYHIGHSKNLSPSSDIIFKTAGVLLEEIRDKGVIALNYKVIILDEVHERSVESDLVLVCVKQFLMKNKDLRVVLMSATADIARYRDYFRDLGRGERVEVLAIPNSHHKTFYDRRVFYLEQVAKLLGQTSESSSLSWRYCSGQLPSISKADIKPEVHRLIHDLVLHIHENEPDIEKSILVFLPTYYSLEQQWFLLKQLSSSFKVHILHSSVDTKQALMAMKIWKSHRKVILATNIAESSVTIPKVAFVIDSCRSLQVFWDNTRKNESAELTWVSKSQADQRRGRTGRTCDGQVYRLVTGSFFSQFEDYEPPSILRLSLRQQVLQICCATSKAINDPKVLLQRALDPPRPEVVEDALNLLVHMRTLEKTSPRGRYEPTFYGRMLASFSLSFDASVLILKFGHIGMLREGIVLGVLMDTQPLPILRPFGDELLSTEYMDCYFAEDSNNTGLTGKKEIILMGNLCAFQFWQRVFKDKLHVEHLKQILQFEPTKASTSLATKLEEEWCYLHNLVQSSLDHISEIYEDVLSSVHQFRPKFLGSSEGLPCYYDPNDFDHSCLLMSCHPKVDSDALEVDDENSTKKCFAIPFVNSNNFKRIDVAKEFAAIIKEIKVQWTEDIVGYQNTNHDSLYNGELPMGLSYVSGAGYWGNQWPYSHSQQVPRPPCKFFFSLQGCRNGSSCSFFHDRGEQVSSHSPTLCLPEDGNAKATFLLRLLPAASSDRYILLLDDTDLFFSSKIASHFNPSKIFATTSLSQASIFEPNLEEVKIFWGLIHPFQTIICKEGENPIPWSKVQCVLWFPNLGSSSEMMEQDRVILRSFFEYMAIRILADALSEVKVIITMNNLRFSQLQVEKLGRECFFFLSESFRFDERSFGKLPDKVTTKKPMVKPKAISYVFRLKPPSVAQFGDYTTKFHQLLSDVYRVDAAKSEVE</sequence>
<dbReference type="Proteomes" id="UP000583929">
    <property type="component" value="Unassembled WGS sequence"/>
</dbReference>
<evidence type="ECO:0000259" key="11">
    <source>
        <dbReference type="PROSITE" id="PS51194"/>
    </source>
</evidence>
<organism evidence="14 16">
    <name type="scientific">Cannabis sativa</name>
    <name type="common">Hemp</name>
    <name type="synonym">Marijuana</name>
    <dbReference type="NCBI Taxonomy" id="3483"/>
    <lineage>
        <taxon>Eukaryota</taxon>
        <taxon>Viridiplantae</taxon>
        <taxon>Streptophyta</taxon>
        <taxon>Embryophyta</taxon>
        <taxon>Tracheophyta</taxon>
        <taxon>Spermatophyta</taxon>
        <taxon>Magnoliopsida</taxon>
        <taxon>eudicotyledons</taxon>
        <taxon>Gunneridae</taxon>
        <taxon>Pentapetalae</taxon>
        <taxon>rosids</taxon>
        <taxon>fabids</taxon>
        <taxon>Rosales</taxon>
        <taxon>Cannabaceae</taxon>
        <taxon>Cannabis</taxon>
    </lineage>
</organism>
<dbReference type="Pfam" id="PF00270">
    <property type="entry name" value="DEAD"/>
    <property type="match status" value="1"/>
</dbReference>
<dbReference type="Gene3D" id="3.40.50.300">
    <property type="entry name" value="P-loop containing nucleotide triphosphate hydrolases"/>
    <property type="match status" value="2"/>
</dbReference>
<dbReference type="PROSITE" id="PS50103">
    <property type="entry name" value="ZF_C3H1"/>
    <property type="match status" value="1"/>
</dbReference>
<keyword evidence="7" id="KW-0863">Zinc-finger</keyword>
<reference evidence="15 16" key="1">
    <citation type="journal article" date="2020" name="bioRxiv">
        <title>Sequence and annotation of 42 cannabis genomes reveals extensive copy number variation in cannabinoid synthesis and pathogen resistance genes.</title>
        <authorList>
            <person name="Mckernan K.J."/>
            <person name="Helbert Y."/>
            <person name="Kane L.T."/>
            <person name="Ebling H."/>
            <person name="Zhang L."/>
            <person name="Liu B."/>
            <person name="Eaton Z."/>
            <person name="Mclaughlin S."/>
            <person name="Kingan S."/>
            <person name="Baybayan P."/>
            <person name="Concepcion G."/>
            <person name="Jordan M."/>
            <person name="Riva A."/>
            <person name="Barbazuk W."/>
            <person name="Harkins T."/>
        </authorList>
    </citation>
    <scope>NUCLEOTIDE SEQUENCE [LARGE SCALE GENOMIC DNA]</scope>
    <source>
        <strain evidence="15 16">cv. Jamaican Lion 4</strain>
        <strain evidence="14">Father</strain>
        <strain evidence="12">Mother</strain>
        <tissue evidence="14">Leaf</tissue>
    </source>
</reference>
<keyword evidence="2" id="KW-0547">Nucleotide-binding</keyword>
<dbReference type="CDD" id="cd18791">
    <property type="entry name" value="SF2_C_RHA"/>
    <property type="match status" value="1"/>
</dbReference>
<feature type="domain" description="Helicase C-terminal" evidence="11">
    <location>
        <begin position="261"/>
        <end position="447"/>
    </location>
</feature>
<gene>
    <name evidence="12" type="ORF">F8388_007038</name>
    <name evidence="14" type="ORF">G4B88_000260</name>
    <name evidence="13" type="ORF">G4B88_010737</name>
</gene>
<evidence type="ECO:0000256" key="1">
    <source>
        <dbReference type="ARBA" id="ARBA00012552"/>
    </source>
</evidence>
<dbReference type="CDD" id="cd17917">
    <property type="entry name" value="DEXHc_RHA-like"/>
    <property type="match status" value="1"/>
</dbReference>
<dbReference type="InterPro" id="IPR001650">
    <property type="entry name" value="Helicase_C-like"/>
</dbReference>
<keyword evidence="7" id="KW-0479">Metal-binding</keyword>
<dbReference type="EMBL" id="JAATIQ010000254">
    <property type="protein sequence ID" value="KAF4366662.1"/>
    <property type="molecule type" value="Genomic_DNA"/>
</dbReference>
<dbReference type="AlphaFoldDB" id="A0A7J6GPL1"/>
<evidence type="ECO:0000313" key="15">
    <source>
        <dbReference type="Proteomes" id="UP000525078"/>
    </source>
</evidence>
<protein>
    <recommendedName>
        <fullName evidence="1">RNA helicase</fullName>
        <ecNumber evidence="1">3.6.4.13</ecNumber>
    </recommendedName>
</protein>
<dbReference type="EMBL" id="JAATIP010000167">
    <property type="protein sequence ID" value="KAF4364461.1"/>
    <property type="molecule type" value="Genomic_DNA"/>
</dbReference>
<dbReference type="PROSITE" id="PS51194">
    <property type="entry name" value="HELICASE_CTER"/>
    <property type="match status" value="1"/>
</dbReference>
<evidence type="ECO:0000313" key="12">
    <source>
        <dbReference type="EMBL" id="KAF4364461.1"/>
    </source>
</evidence>
<keyword evidence="5" id="KW-0067">ATP-binding</keyword>
<evidence type="ECO:0000259" key="9">
    <source>
        <dbReference type="PROSITE" id="PS50103"/>
    </source>
</evidence>
<evidence type="ECO:0000259" key="10">
    <source>
        <dbReference type="PROSITE" id="PS51192"/>
    </source>
</evidence>
<dbReference type="SMART" id="SM00490">
    <property type="entry name" value="HELICc"/>
    <property type="match status" value="1"/>
</dbReference>
<dbReference type="EC" id="3.6.4.13" evidence="1"/>
<dbReference type="Pfam" id="PF00271">
    <property type="entry name" value="Helicase_C"/>
    <property type="match status" value="1"/>
</dbReference>
<dbReference type="Proteomes" id="UP000525078">
    <property type="component" value="Unassembled WGS sequence"/>
</dbReference>
<proteinExistence type="predicted"/>
<evidence type="ECO:0000256" key="4">
    <source>
        <dbReference type="ARBA" id="ARBA00022806"/>
    </source>
</evidence>
<feature type="domain" description="Helicase ATP-binding" evidence="10">
    <location>
        <begin position="39"/>
        <end position="200"/>
    </location>
</feature>
<keyword evidence="3" id="KW-0378">Hydrolase</keyword>
<accession>A0A7J6GPL1</accession>
<dbReference type="SUPFAM" id="SSF52540">
    <property type="entry name" value="P-loop containing nucleoside triphosphate hydrolases"/>
    <property type="match status" value="1"/>
</dbReference>
<evidence type="ECO:0000256" key="2">
    <source>
        <dbReference type="ARBA" id="ARBA00022741"/>
    </source>
</evidence>
<dbReference type="GO" id="GO:0008270">
    <property type="term" value="F:zinc ion binding"/>
    <property type="evidence" value="ECO:0007669"/>
    <property type="project" value="UniProtKB-KW"/>
</dbReference>
<keyword evidence="7" id="KW-0862">Zinc</keyword>
<dbReference type="SMART" id="SM00487">
    <property type="entry name" value="DEXDc"/>
    <property type="match status" value="1"/>
</dbReference>
<dbReference type="InterPro" id="IPR014001">
    <property type="entry name" value="Helicase_ATP-bd"/>
</dbReference>
<comment type="catalytic activity">
    <reaction evidence="6">
        <text>ATP + H2O = ADP + phosphate + H(+)</text>
        <dbReference type="Rhea" id="RHEA:13065"/>
        <dbReference type="ChEBI" id="CHEBI:15377"/>
        <dbReference type="ChEBI" id="CHEBI:15378"/>
        <dbReference type="ChEBI" id="CHEBI:30616"/>
        <dbReference type="ChEBI" id="CHEBI:43474"/>
        <dbReference type="ChEBI" id="CHEBI:456216"/>
        <dbReference type="EC" id="3.6.4.13"/>
    </reaction>
</comment>
<dbReference type="GO" id="GO:0005524">
    <property type="term" value="F:ATP binding"/>
    <property type="evidence" value="ECO:0007669"/>
    <property type="project" value="UniProtKB-KW"/>
</dbReference>
<evidence type="ECO:0000256" key="5">
    <source>
        <dbReference type="ARBA" id="ARBA00022840"/>
    </source>
</evidence>
<name>A0A7J6GPL1_CANSA</name>
<evidence type="ECO:0000313" key="16">
    <source>
        <dbReference type="Proteomes" id="UP000583929"/>
    </source>
</evidence>
<dbReference type="PANTHER" id="PTHR18934">
    <property type="entry name" value="ATP-DEPENDENT RNA HELICASE"/>
    <property type="match status" value="1"/>
</dbReference>
<dbReference type="GO" id="GO:0003723">
    <property type="term" value="F:RNA binding"/>
    <property type="evidence" value="ECO:0007669"/>
    <property type="project" value="TreeGrafter"/>
</dbReference>
<evidence type="ECO:0000256" key="7">
    <source>
        <dbReference type="PROSITE-ProRule" id="PRU00723"/>
    </source>
</evidence>
<evidence type="ECO:0000313" key="14">
    <source>
        <dbReference type="EMBL" id="KAF4384864.1"/>
    </source>
</evidence>
<dbReference type="InterPro" id="IPR027417">
    <property type="entry name" value="P-loop_NTPase"/>
</dbReference>
<comment type="caution">
    <text evidence="14">The sequence shown here is derived from an EMBL/GenBank/DDBJ whole genome shotgun (WGS) entry which is preliminary data.</text>
</comment>
<dbReference type="PANTHER" id="PTHR18934:SF221">
    <property type="entry name" value="ATP-DEPENDENT RNA HELICASE DHX34-RELATED"/>
    <property type="match status" value="1"/>
</dbReference>